<dbReference type="STRING" id="1133569.FD21_GL000080"/>
<dbReference type="CDD" id="cd01855">
    <property type="entry name" value="YqeH"/>
    <property type="match status" value="1"/>
</dbReference>
<name>A0A0R2CMK6_9LACO</name>
<feature type="domain" description="CP-type G" evidence="1">
    <location>
        <begin position="66"/>
        <end position="229"/>
    </location>
</feature>
<organism evidence="2 3">
    <name type="scientific">Liquorilactobacillus vini DSM 20605</name>
    <dbReference type="NCBI Taxonomy" id="1133569"/>
    <lineage>
        <taxon>Bacteria</taxon>
        <taxon>Bacillati</taxon>
        <taxon>Bacillota</taxon>
        <taxon>Bacilli</taxon>
        <taxon>Lactobacillales</taxon>
        <taxon>Lactobacillaceae</taxon>
        <taxon>Liquorilactobacillus</taxon>
    </lineage>
</organism>
<dbReference type="InterPro" id="IPR027417">
    <property type="entry name" value="P-loop_NTPase"/>
</dbReference>
<dbReference type="eggNOG" id="COG1161">
    <property type="taxonomic scope" value="Bacteria"/>
</dbReference>
<evidence type="ECO:0000313" key="3">
    <source>
        <dbReference type="Proteomes" id="UP000051576"/>
    </source>
</evidence>
<dbReference type="Proteomes" id="UP000051576">
    <property type="component" value="Unassembled WGS sequence"/>
</dbReference>
<comment type="caution">
    <text evidence="2">The sequence shown here is derived from an EMBL/GenBank/DDBJ whole genome shotgun (WGS) entry which is preliminary data.</text>
</comment>
<dbReference type="PATRIC" id="fig|1133569.4.peg.81"/>
<dbReference type="RefSeq" id="WP_010579829.1">
    <property type="nucleotide sequence ID" value="NZ_AHYZ01000040.1"/>
</dbReference>
<dbReference type="Pfam" id="PF01926">
    <property type="entry name" value="MMR_HSR1"/>
    <property type="match status" value="1"/>
</dbReference>
<dbReference type="Gene3D" id="3.40.50.300">
    <property type="entry name" value="P-loop containing nucleotide triphosphate hydrolases"/>
    <property type="match status" value="1"/>
</dbReference>
<dbReference type="SUPFAM" id="SSF52540">
    <property type="entry name" value="P-loop containing nucleoside triphosphate hydrolases"/>
    <property type="match status" value="1"/>
</dbReference>
<dbReference type="AlphaFoldDB" id="A0A0R2CMK6"/>
<evidence type="ECO:0000313" key="2">
    <source>
        <dbReference type="EMBL" id="KRM89785.1"/>
    </source>
</evidence>
<keyword evidence="3" id="KW-1185">Reference proteome</keyword>
<dbReference type="InterPro" id="IPR006073">
    <property type="entry name" value="GTP-bd"/>
</dbReference>
<dbReference type="GO" id="GO:0005525">
    <property type="term" value="F:GTP binding"/>
    <property type="evidence" value="ECO:0007669"/>
    <property type="project" value="InterPro"/>
</dbReference>
<accession>A0A0R2CMK6</accession>
<dbReference type="InterPro" id="IPR019988">
    <property type="entry name" value="GTP-bd_ribosome_bgen_YqeH"/>
</dbReference>
<dbReference type="PROSITE" id="PS51721">
    <property type="entry name" value="G_CP"/>
    <property type="match status" value="1"/>
</dbReference>
<dbReference type="InterPro" id="IPR030378">
    <property type="entry name" value="G_CP_dom"/>
</dbReference>
<gene>
    <name evidence="2" type="ORF">FD21_GL000080</name>
</gene>
<dbReference type="Pfam" id="PF21516">
    <property type="entry name" value="YqeH-like_C"/>
    <property type="match status" value="1"/>
</dbReference>
<reference evidence="2 3" key="1">
    <citation type="journal article" date="2015" name="Genome Announc.">
        <title>Expanding the biotechnology potential of lactobacilli through comparative genomics of 213 strains and associated genera.</title>
        <authorList>
            <person name="Sun Z."/>
            <person name="Harris H.M."/>
            <person name="McCann A."/>
            <person name="Guo C."/>
            <person name="Argimon S."/>
            <person name="Zhang W."/>
            <person name="Yang X."/>
            <person name="Jeffery I.B."/>
            <person name="Cooney J.C."/>
            <person name="Kagawa T.F."/>
            <person name="Liu W."/>
            <person name="Song Y."/>
            <person name="Salvetti E."/>
            <person name="Wrobel A."/>
            <person name="Rasinkangas P."/>
            <person name="Parkhill J."/>
            <person name="Rea M.C."/>
            <person name="O'Sullivan O."/>
            <person name="Ritari J."/>
            <person name="Douillard F.P."/>
            <person name="Paul Ross R."/>
            <person name="Yang R."/>
            <person name="Briner A.E."/>
            <person name="Felis G.E."/>
            <person name="de Vos W.M."/>
            <person name="Barrangou R."/>
            <person name="Klaenhammer T.R."/>
            <person name="Caufield P.W."/>
            <person name="Cui Y."/>
            <person name="Zhang H."/>
            <person name="O'Toole P.W."/>
        </authorList>
    </citation>
    <scope>NUCLEOTIDE SEQUENCE [LARGE SCALE GENOMIC DNA]</scope>
    <source>
        <strain evidence="2 3">DSM 20605</strain>
    </source>
</reference>
<dbReference type="InterPro" id="IPR050896">
    <property type="entry name" value="Mito_lipid_metab_GTPase"/>
</dbReference>
<protein>
    <submittedName>
        <fullName evidence="2">Nitric-oxide synthase</fullName>
    </submittedName>
</protein>
<dbReference type="OrthoDB" id="9773841at2"/>
<dbReference type="NCBIfam" id="TIGR03597">
    <property type="entry name" value="GTPase_YqeH"/>
    <property type="match status" value="1"/>
</dbReference>
<dbReference type="PANTHER" id="PTHR46434:SF1">
    <property type="entry name" value="GENETIC INTERACTOR OF PROHIBITINS 3, MITOCHONDRIAL"/>
    <property type="match status" value="1"/>
</dbReference>
<evidence type="ECO:0000259" key="1">
    <source>
        <dbReference type="PROSITE" id="PS51721"/>
    </source>
</evidence>
<proteinExistence type="predicted"/>
<dbReference type="EMBL" id="AYYX01000001">
    <property type="protein sequence ID" value="KRM89785.1"/>
    <property type="molecule type" value="Genomic_DNA"/>
</dbReference>
<dbReference type="InterPro" id="IPR048422">
    <property type="entry name" value="NOA1/YqeH-like_C"/>
</dbReference>
<sequence>MAEEHLFCVGCGAPIQTKRPQELGYIPAAALVTRGNQQLDIYCQRCFRLRHYNEIEPVSLTNDDFLKVLSRISQQSALVVNVIDIFDVDGSLLPALHRFIGDNPYILVGNKEDLLPKSLKRAKIKDWLRQQANHFGLKPLAVVLLSAEKNRGIDELLEQINKYRQTRDVYFVGVTNVGKSTLINHLLQQAAGIKNLITVSRFPGTTLDFIKLPLTDGGNLIDTPGIIQSNQIIHRLTTKEMKLIQPIKELKPKVYQLGAGQTLLLGGLARIDYLKCSKKSMILYLAGQLKVHRTKTENAEHFIDRHLGGLLQPPFKENAASFRNLQRHVFKTQQKSDLVFSGLGWVTIPAGATVAAWVPKETGVTIRKAMI</sequence>
<dbReference type="PANTHER" id="PTHR46434">
    <property type="entry name" value="GENETIC INTERACTOR OF PROHIBITINS 3, MITOCHONDRIAL"/>
    <property type="match status" value="1"/>
</dbReference>